<keyword evidence="5" id="KW-1185">Reference proteome</keyword>
<dbReference type="InterPro" id="IPR032508">
    <property type="entry name" value="FecR_C"/>
</dbReference>
<gene>
    <name evidence="4" type="ORF">LV89_03023</name>
</gene>
<evidence type="ECO:0000313" key="4">
    <source>
        <dbReference type="EMBL" id="PWK23817.1"/>
    </source>
</evidence>
<feature type="domain" description="FecR protein" evidence="2">
    <location>
        <begin position="133"/>
        <end position="223"/>
    </location>
</feature>
<evidence type="ECO:0000259" key="2">
    <source>
        <dbReference type="Pfam" id="PF04773"/>
    </source>
</evidence>
<protein>
    <submittedName>
        <fullName evidence="4">FecR family protein</fullName>
    </submittedName>
</protein>
<dbReference type="OrthoDB" id="1097132at2"/>
<accession>A0A316DZK7</accession>
<keyword evidence="1" id="KW-0812">Transmembrane</keyword>
<sequence length="349" mass="39483">MNLNDLKGDDEILNSLKDKYTPEELRKLLAWYNAFDDTEDLGEDNILEVEDKIWGKLQQSTAFAEEIEEEPTGLSRKLFNTWSLIGLAASIILVVGWLFVGKNNGDAVQKQFTTLREVAKADLPLWHTFSNTSKAIYELNLPDGSKVWLNPSTTISYKILANAPTRDIFLEGEAFFDVKPNKEQPFHVKNRGLNVVVLGTSFNVVASEKDDKYEVSVVTGKVKVKYQDPEHSDRFNQVIITPQQEVIIRKQENTLETHDLSLEHSAHRQLWEPISIGFDEVPIGKVLTKLEQEYGVTIRTPNASIRKCTLFANFNNQRLPVILDILCSSINATYQIDGQEITIIGEGCL</sequence>
<organism evidence="4 5">
    <name type="scientific">Arcicella aurantiaca</name>
    <dbReference type="NCBI Taxonomy" id="591202"/>
    <lineage>
        <taxon>Bacteria</taxon>
        <taxon>Pseudomonadati</taxon>
        <taxon>Bacteroidota</taxon>
        <taxon>Cytophagia</taxon>
        <taxon>Cytophagales</taxon>
        <taxon>Flectobacillaceae</taxon>
        <taxon>Arcicella</taxon>
    </lineage>
</organism>
<feature type="transmembrane region" description="Helical" evidence="1">
    <location>
        <begin position="81"/>
        <end position="100"/>
    </location>
</feature>
<dbReference type="GO" id="GO:0016989">
    <property type="term" value="F:sigma factor antagonist activity"/>
    <property type="evidence" value="ECO:0007669"/>
    <property type="project" value="TreeGrafter"/>
</dbReference>
<proteinExistence type="predicted"/>
<dbReference type="InterPro" id="IPR006860">
    <property type="entry name" value="FecR"/>
</dbReference>
<evidence type="ECO:0000256" key="1">
    <source>
        <dbReference type="SAM" id="Phobius"/>
    </source>
</evidence>
<dbReference type="AlphaFoldDB" id="A0A316DZK7"/>
<dbReference type="PIRSF" id="PIRSF018266">
    <property type="entry name" value="FecR"/>
    <property type="match status" value="1"/>
</dbReference>
<feature type="domain" description="Protein FecR C-terminal" evidence="3">
    <location>
        <begin position="278"/>
        <end position="343"/>
    </location>
</feature>
<dbReference type="Gene3D" id="2.60.120.1440">
    <property type="match status" value="1"/>
</dbReference>
<reference evidence="4 5" key="1">
    <citation type="submission" date="2018-05" db="EMBL/GenBank/DDBJ databases">
        <title>Genomic Encyclopedia of Archaeal and Bacterial Type Strains, Phase II (KMG-II): from individual species to whole genera.</title>
        <authorList>
            <person name="Goeker M."/>
        </authorList>
    </citation>
    <scope>NUCLEOTIDE SEQUENCE [LARGE SCALE GENOMIC DNA]</scope>
    <source>
        <strain evidence="4 5">DSM 22214</strain>
    </source>
</reference>
<dbReference type="Proteomes" id="UP000245489">
    <property type="component" value="Unassembled WGS sequence"/>
</dbReference>
<comment type="caution">
    <text evidence="4">The sequence shown here is derived from an EMBL/GenBank/DDBJ whole genome shotgun (WGS) entry which is preliminary data.</text>
</comment>
<dbReference type="Pfam" id="PF16344">
    <property type="entry name" value="FecR_C"/>
    <property type="match status" value="1"/>
</dbReference>
<dbReference type="RefSeq" id="WP_109743737.1">
    <property type="nucleotide sequence ID" value="NZ_QGGO01000016.1"/>
</dbReference>
<dbReference type="Gene3D" id="3.55.50.30">
    <property type="match status" value="1"/>
</dbReference>
<keyword evidence="1" id="KW-1133">Transmembrane helix</keyword>
<keyword evidence="1" id="KW-0472">Membrane</keyword>
<name>A0A316DZK7_9BACT</name>
<dbReference type="PANTHER" id="PTHR30273">
    <property type="entry name" value="PERIPLASMIC SIGNAL SENSOR AND SIGMA FACTOR ACTIVATOR FECR-RELATED"/>
    <property type="match status" value="1"/>
</dbReference>
<dbReference type="Pfam" id="PF04773">
    <property type="entry name" value="FecR"/>
    <property type="match status" value="1"/>
</dbReference>
<dbReference type="InterPro" id="IPR012373">
    <property type="entry name" value="Ferrdict_sens_TM"/>
</dbReference>
<evidence type="ECO:0000259" key="3">
    <source>
        <dbReference type="Pfam" id="PF16344"/>
    </source>
</evidence>
<dbReference type="EMBL" id="QGGO01000016">
    <property type="protein sequence ID" value="PWK23817.1"/>
    <property type="molecule type" value="Genomic_DNA"/>
</dbReference>
<dbReference type="PANTHER" id="PTHR30273:SF2">
    <property type="entry name" value="PROTEIN FECR"/>
    <property type="match status" value="1"/>
</dbReference>
<evidence type="ECO:0000313" key="5">
    <source>
        <dbReference type="Proteomes" id="UP000245489"/>
    </source>
</evidence>